<name>A0A3S3NSS1_9ACAR</name>
<feature type="domain" description="Integrin alpha third immunoglobulin-like" evidence="13">
    <location>
        <begin position="31"/>
        <end position="147"/>
    </location>
</feature>
<dbReference type="STRING" id="1965070.A0A3S3NSS1"/>
<evidence type="ECO:0000256" key="5">
    <source>
        <dbReference type="ARBA" id="ARBA00022989"/>
    </source>
</evidence>
<gene>
    <name evidence="14" type="ORF">B4U79_18601</name>
</gene>
<accession>A0A3S3NSS1</accession>
<sequence length="216" mass="24626">MFAYDKNLPRRSRIRQNTTKRSIESDEPNLKPFQYQNDFSLNSFLRTKRHKSSSSQENANLISLEDAMSCGPTICTKIECKINNLSLGEQVVFSINSRLWKETVQEVGLEEFQISSRLVAQITRLPYNIDPRIIHKRPEIINVSTQVKLIGLVRSEPISLWIIILAICGGLLLLALLVFALWKLGFFERKRPPSAAGESEPLQSNGYNYRKGDTSL</sequence>
<evidence type="ECO:0000256" key="1">
    <source>
        <dbReference type="ARBA" id="ARBA00004479"/>
    </source>
</evidence>
<comment type="similarity">
    <text evidence="2">Belongs to the integrin alpha chain family.</text>
</comment>
<dbReference type="OrthoDB" id="6631347at2759"/>
<evidence type="ECO:0000256" key="9">
    <source>
        <dbReference type="ARBA" id="ARBA00023170"/>
    </source>
</evidence>
<proteinExistence type="inferred from homology"/>
<reference evidence="14 15" key="1">
    <citation type="journal article" date="2018" name="Gigascience">
        <title>Genomes of trombidid mites reveal novel predicted allergens and laterally-transferred genes associated with secondary metabolism.</title>
        <authorList>
            <person name="Dong X."/>
            <person name="Chaisiri K."/>
            <person name="Xia D."/>
            <person name="Armstrong S.D."/>
            <person name="Fang Y."/>
            <person name="Donnelly M.J."/>
            <person name="Kadowaki T."/>
            <person name="McGarry J.W."/>
            <person name="Darby A.C."/>
            <person name="Makepeace B.L."/>
        </authorList>
    </citation>
    <scope>NUCLEOTIDE SEQUENCE [LARGE SCALE GENOMIC DNA]</scope>
    <source>
        <strain evidence="14">UoL-WK</strain>
    </source>
</reference>
<keyword evidence="9" id="KW-0675">Receptor</keyword>
<dbReference type="PANTHER" id="PTHR23220:SF133">
    <property type="entry name" value="INTEGRIN ALPHA-PS2"/>
    <property type="match status" value="1"/>
</dbReference>
<dbReference type="InterPro" id="IPR032695">
    <property type="entry name" value="Integrin_dom_sf"/>
</dbReference>
<evidence type="ECO:0000256" key="6">
    <source>
        <dbReference type="ARBA" id="ARBA00023037"/>
    </source>
</evidence>
<keyword evidence="4" id="KW-0130">Cell adhesion</keyword>
<keyword evidence="15" id="KW-1185">Reference proteome</keyword>
<dbReference type="Proteomes" id="UP000285301">
    <property type="component" value="Unassembled WGS sequence"/>
</dbReference>
<dbReference type="PROSITE" id="PS00242">
    <property type="entry name" value="INTEGRIN_ALPHA"/>
    <property type="match status" value="1"/>
</dbReference>
<evidence type="ECO:0000313" key="15">
    <source>
        <dbReference type="Proteomes" id="UP000285301"/>
    </source>
</evidence>
<keyword evidence="5 12" id="KW-1133">Transmembrane helix</keyword>
<dbReference type="Gene3D" id="2.60.40.1530">
    <property type="entry name" value="ntegrin, alpha v. Chain A, domain 4"/>
    <property type="match status" value="1"/>
</dbReference>
<dbReference type="AlphaFoldDB" id="A0A3S3NSS1"/>
<evidence type="ECO:0000256" key="10">
    <source>
        <dbReference type="ARBA" id="ARBA00023180"/>
    </source>
</evidence>
<keyword evidence="7 12" id="KW-0472">Membrane</keyword>
<evidence type="ECO:0000256" key="12">
    <source>
        <dbReference type="SAM" id="Phobius"/>
    </source>
</evidence>
<comment type="subcellular location">
    <subcellularLocation>
        <location evidence="1">Membrane</location>
        <topology evidence="1">Single-pass type I membrane protein</topology>
    </subcellularLocation>
</comment>
<evidence type="ECO:0000256" key="4">
    <source>
        <dbReference type="ARBA" id="ARBA00022889"/>
    </source>
</evidence>
<dbReference type="InterPro" id="IPR048286">
    <property type="entry name" value="Integrin_alpha_Ig-like_3"/>
</dbReference>
<dbReference type="InterPro" id="IPR018184">
    <property type="entry name" value="Integrin_alpha_C_CS"/>
</dbReference>
<dbReference type="GO" id="GO:0005178">
    <property type="term" value="F:integrin binding"/>
    <property type="evidence" value="ECO:0007669"/>
    <property type="project" value="TreeGrafter"/>
</dbReference>
<evidence type="ECO:0000313" key="14">
    <source>
        <dbReference type="EMBL" id="RWS01069.1"/>
    </source>
</evidence>
<dbReference type="PANTHER" id="PTHR23220">
    <property type="entry name" value="INTEGRIN ALPHA"/>
    <property type="match status" value="1"/>
</dbReference>
<dbReference type="SUPFAM" id="SSF69179">
    <property type="entry name" value="Integrin domains"/>
    <property type="match status" value="1"/>
</dbReference>
<evidence type="ECO:0000256" key="3">
    <source>
        <dbReference type="ARBA" id="ARBA00022692"/>
    </source>
</evidence>
<evidence type="ECO:0000256" key="2">
    <source>
        <dbReference type="ARBA" id="ARBA00008054"/>
    </source>
</evidence>
<dbReference type="GO" id="GO:0007229">
    <property type="term" value="P:integrin-mediated signaling pathway"/>
    <property type="evidence" value="ECO:0007669"/>
    <property type="project" value="UniProtKB-KW"/>
</dbReference>
<protein>
    <submittedName>
        <fullName evidence="14">Integrin alpha pat-2-like protein</fullName>
    </submittedName>
</protein>
<dbReference type="GO" id="GO:0007157">
    <property type="term" value="P:heterophilic cell-cell adhesion via plasma membrane cell adhesion molecules"/>
    <property type="evidence" value="ECO:0007669"/>
    <property type="project" value="UniProtKB-ARBA"/>
</dbReference>
<keyword evidence="3 12" id="KW-0812">Transmembrane</keyword>
<keyword evidence="8" id="KW-1015">Disulfide bond</keyword>
<dbReference type="Pfam" id="PF20806">
    <property type="entry name" value="Integrin_A_Ig_3"/>
    <property type="match status" value="1"/>
</dbReference>
<feature type="region of interest" description="Disordered" evidence="11">
    <location>
        <begin position="192"/>
        <end position="216"/>
    </location>
</feature>
<dbReference type="GO" id="GO:0033627">
    <property type="term" value="P:cell adhesion mediated by integrin"/>
    <property type="evidence" value="ECO:0007669"/>
    <property type="project" value="TreeGrafter"/>
</dbReference>
<dbReference type="GO" id="GO:0009897">
    <property type="term" value="C:external side of plasma membrane"/>
    <property type="evidence" value="ECO:0007669"/>
    <property type="project" value="TreeGrafter"/>
</dbReference>
<organism evidence="14 15">
    <name type="scientific">Dinothrombium tinctorium</name>
    <dbReference type="NCBI Taxonomy" id="1965070"/>
    <lineage>
        <taxon>Eukaryota</taxon>
        <taxon>Metazoa</taxon>
        <taxon>Ecdysozoa</taxon>
        <taxon>Arthropoda</taxon>
        <taxon>Chelicerata</taxon>
        <taxon>Arachnida</taxon>
        <taxon>Acari</taxon>
        <taxon>Acariformes</taxon>
        <taxon>Trombidiformes</taxon>
        <taxon>Prostigmata</taxon>
        <taxon>Anystina</taxon>
        <taxon>Parasitengona</taxon>
        <taxon>Trombidioidea</taxon>
        <taxon>Trombidiidae</taxon>
        <taxon>Dinothrombium</taxon>
    </lineage>
</organism>
<evidence type="ECO:0000256" key="7">
    <source>
        <dbReference type="ARBA" id="ARBA00023136"/>
    </source>
</evidence>
<keyword evidence="10" id="KW-0325">Glycoprotein</keyword>
<evidence type="ECO:0000256" key="11">
    <source>
        <dbReference type="SAM" id="MobiDB-lite"/>
    </source>
</evidence>
<dbReference type="EMBL" id="NCKU01009917">
    <property type="protein sequence ID" value="RWS01069.1"/>
    <property type="molecule type" value="Genomic_DNA"/>
</dbReference>
<evidence type="ECO:0000256" key="8">
    <source>
        <dbReference type="ARBA" id="ARBA00023157"/>
    </source>
</evidence>
<dbReference type="GO" id="GO:0007160">
    <property type="term" value="P:cell-matrix adhesion"/>
    <property type="evidence" value="ECO:0007669"/>
    <property type="project" value="TreeGrafter"/>
</dbReference>
<feature type="transmembrane region" description="Helical" evidence="12">
    <location>
        <begin position="158"/>
        <end position="182"/>
    </location>
</feature>
<dbReference type="FunFam" id="1.20.5.930:FF:000001">
    <property type="entry name" value="Integrin subunit alpha V"/>
    <property type="match status" value="1"/>
</dbReference>
<evidence type="ECO:0000259" key="13">
    <source>
        <dbReference type="Pfam" id="PF20806"/>
    </source>
</evidence>
<keyword evidence="6 14" id="KW-0401">Integrin</keyword>
<comment type="caution">
    <text evidence="14">The sequence shown here is derived from an EMBL/GenBank/DDBJ whole genome shotgun (WGS) entry which is preliminary data.</text>
</comment>
<dbReference type="GO" id="GO:0008305">
    <property type="term" value="C:integrin complex"/>
    <property type="evidence" value="ECO:0007669"/>
    <property type="project" value="TreeGrafter"/>
</dbReference>
<dbReference type="Gene3D" id="1.20.5.930">
    <property type="entry name" value="Bicelle-embedded integrin alpha(iib) transmembrane segment"/>
    <property type="match status" value="1"/>
</dbReference>